<protein>
    <submittedName>
        <fullName evidence="2">Unannotated protein</fullName>
    </submittedName>
</protein>
<evidence type="ECO:0000313" key="2">
    <source>
        <dbReference type="EMBL" id="CAB4878119.1"/>
    </source>
</evidence>
<dbReference type="AlphaFoldDB" id="A0A6J7EC65"/>
<feature type="region of interest" description="Disordered" evidence="1">
    <location>
        <begin position="1"/>
        <end position="21"/>
    </location>
</feature>
<accession>A0A6J7EC65</accession>
<dbReference type="EMBL" id="CAFBLM010000062">
    <property type="protein sequence ID" value="CAB4878119.1"/>
    <property type="molecule type" value="Genomic_DNA"/>
</dbReference>
<proteinExistence type="predicted"/>
<sequence>MPARKTHTPRRIPNELSSRVSSNFPQRPIRVEALSTASLRIFFDGKASARLERIKLVATDGPVIVNRASIEVHRTIATDVGVRLVHQGLDQFDHQINGF</sequence>
<name>A0A6J7EC65_9ZZZZ</name>
<feature type="compositionally biased region" description="Basic residues" evidence="1">
    <location>
        <begin position="1"/>
        <end position="10"/>
    </location>
</feature>
<organism evidence="2">
    <name type="scientific">freshwater metagenome</name>
    <dbReference type="NCBI Taxonomy" id="449393"/>
    <lineage>
        <taxon>unclassified sequences</taxon>
        <taxon>metagenomes</taxon>
        <taxon>ecological metagenomes</taxon>
    </lineage>
</organism>
<evidence type="ECO:0000256" key="1">
    <source>
        <dbReference type="SAM" id="MobiDB-lite"/>
    </source>
</evidence>
<reference evidence="2" key="1">
    <citation type="submission" date="2020-05" db="EMBL/GenBank/DDBJ databases">
        <authorList>
            <person name="Chiriac C."/>
            <person name="Salcher M."/>
            <person name="Ghai R."/>
            <person name="Kavagutti S V."/>
        </authorList>
    </citation>
    <scope>NUCLEOTIDE SEQUENCE</scope>
</reference>
<gene>
    <name evidence="2" type="ORF">UFOPK3401_01203</name>
</gene>